<accession>A0A543I5U5</accession>
<dbReference type="RefSeq" id="WP_141915986.1">
    <property type="nucleotide sequence ID" value="NZ_BAAAYS010000026.1"/>
</dbReference>
<dbReference type="OrthoDB" id="5103427at2"/>
<sequence>MTPPAHPLLDHVEGAFACTESRSHLVFLSEGLADFLGYTARRNLTPVIITAPDARLTYPATYFLELSRALWVLRTPTGFIDTRTGERIARISDLSPAGNHSADLPQKAFATPAADSGFEVQVLFGLTVHHNATIDTRLGEAAECLSRAFTGKLPGQWGSHEPALVAWDRDLYTAAARSRMPGESRYVITGQGHIPFHATSLIRRTDKGIEESLTGITALSRADSSPRSVSLLPQVLVEVANTVTMPVIGSLSIRRGRSDLTTTATSTDPGYPVAGLIGPRAVRDLGARIDELQHRFRAIRTGRPRIPSLVVPFTDPRTGSWDQLAELLTEFGDENVRHALGFPRHPDATINQTGGV</sequence>
<gene>
    <name evidence="1" type="ORF">FB466_0793</name>
</gene>
<dbReference type="Pfam" id="PF19674">
    <property type="entry name" value="DUF6177"/>
    <property type="match status" value="1"/>
</dbReference>
<dbReference type="InterPro" id="IPR046175">
    <property type="entry name" value="DUF6177"/>
</dbReference>
<dbReference type="Proteomes" id="UP000318331">
    <property type="component" value="Unassembled WGS sequence"/>
</dbReference>
<dbReference type="EMBL" id="VFPN01000001">
    <property type="protein sequence ID" value="TQM65973.1"/>
    <property type="molecule type" value="Genomic_DNA"/>
</dbReference>
<protein>
    <submittedName>
        <fullName evidence="1">Uncharacterized protein</fullName>
    </submittedName>
</protein>
<organism evidence="1 2">
    <name type="scientific">Klugiella xanthotipulae</name>
    <dbReference type="NCBI Taxonomy" id="244735"/>
    <lineage>
        <taxon>Bacteria</taxon>
        <taxon>Bacillati</taxon>
        <taxon>Actinomycetota</taxon>
        <taxon>Actinomycetes</taxon>
        <taxon>Micrococcales</taxon>
        <taxon>Microbacteriaceae</taxon>
        <taxon>Klugiella</taxon>
    </lineage>
</organism>
<proteinExistence type="predicted"/>
<name>A0A543I5U5_9MICO</name>
<evidence type="ECO:0000313" key="1">
    <source>
        <dbReference type="EMBL" id="TQM65973.1"/>
    </source>
</evidence>
<reference evidence="1 2" key="1">
    <citation type="submission" date="2019-06" db="EMBL/GenBank/DDBJ databases">
        <title>Sequencing the genomes of 1000 actinobacteria strains.</title>
        <authorList>
            <person name="Klenk H.-P."/>
        </authorList>
    </citation>
    <scope>NUCLEOTIDE SEQUENCE [LARGE SCALE GENOMIC DNA]</scope>
    <source>
        <strain evidence="1 2">DSM 18031</strain>
    </source>
</reference>
<keyword evidence="2" id="KW-1185">Reference proteome</keyword>
<comment type="caution">
    <text evidence="1">The sequence shown here is derived from an EMBL/GenBank/DDBJ whole genome shotgun (WGS) entry which is preliminary data.</text>
</comment>
<dbReference type="AlphaFoldDB" id="A0A543I5U5"/>
<evidence type="ECO:0000313" key="2">
    <source>
        <dbReference type="Proteomes" id="UP000318331"/>
    </source>
</evidence>